<keyword evidence="16" id="KW-1185">Reference proteome</keyword>
<evidence type="ECO:0000313" key="13">
    <source>
        <dbReference type="EMBL" id="PXX16824.1"/>
    </source>
</evidence>
<reference evidence="14 15" key="1">
    <citation type="submission" date="2016-10" db="EMBL/GenBank/DDBJ databases">
        <authorList>
            <person name="Varghese N."/>
            <person name="Submissions S."/>
        </authorList>
    </citation>
    <scope>NUCLEOTIDE SEQUENCE [LARGE SCALE GENOMIC DNA]</scope>
    <source>
        <strain evidence="14 15">LMG 22274</strain>
    </source>
</reference>
<dbReference type="GO" id="GO:0009279">
    <property type="term" value="C:cell outer membrane"/>
    <property type="evidence" value="ECO:0007669"/>
    <property type="project" value="UniProtKB-SubCell"/>
</dbReference>
<evidence type="ECO:0000313" key="14">
    <source>
        <dbReference type="EMBL" id="SEJ71308.1"/>
    </source>
</evidence>
<dbReference type="InterPro" id="IPR050298">
    <property type="entry name" value="Gram-neg_bact_OMP"/>
</dbReference>
<accession>A0A1A5XJS7</accession>
<feature type="signal peptide" evidence="11">
    <location>
        <begin position="1"/>
        <end position="25"/>
    </location>
</feature>
<dbReference type="RefSeq" id="WP_065058554.1">
    <property type="nucleotide sequence ID" value="NZ_CADFGN010000008.1"/>
</dbReference>
<name>A0A1A5XJS7_9BURK</name>
<evidence type="ECO:0000313" key="16">
    <source>
        <dbReference type="Proteomes" id="UP000247515"/>
    </source>
</evidence>
<dbReference type="AlphaFoldDB" id="A0A1A5XJS7"/>
<dbReference type="Proteomes" id="UP000183529">
    <property type="component" value="Unassembled WGS sequence"/>
</dbReference>
<evidence type="ECO:0000313" key="15">
    <source>
        <dbReference type="Proteomes" id="UP000183529"/>
    </source>
</evidence>
<dbReference type="SUPFAM" id="SSF56935">
    <property type="entry name" value="Porins"/>
    <property type="match status" value="1"/>
</dbReference>
<reference evidence="13 16" key="2">
    <citation type="submission" date="2018-05" db="EMBL/GenBank/DDBJ databases">
        <title>Genomic Encyclopedia of Type Strains, Phase IV (KMG-V): Genome sequencing to study the core and pangenomes of soil and plant-associated prokaryotes.</title>
        <authorList>
            <person name="Whitman W."/>
        </authorList>
    </citation>
    <scope>NUCLEOTIDE SEQUENCE [LARGE SCALE GENOMIC DNA]</scope>
    <source>
        <strain evidence="13 16">SIr-6563</strain>
    </source>
</reference>
<keyword evidence="7" id="KW-0406">Ion transport</keyword>
<dbReference type="GO" id="GO:0015288">
    <property type="term" value="F:porin activity"/>
    <property type="evidence" value="ECO:0007669"/>
    <property type="project" value="UniProtKB-KW"/>
</dbReference>
<evidence type="ECO:0000256" key="4">
    <source>
        <dbReference type="ARBA" id="ARBA00022452"/>
    </source>
</evidence>
<evidence type="ECO:0000256" key="9">
    <source>
        <dbReference type="ARBA" id="ARBA00023136"/>
    </source>
</evidence>
<dbReference type="Proteomes" id="UP000247515">
    <property type="component" value="Unassembled WGS sequence"/>
</dbReference>
<dbReference type="GO" id="GO:0034220">
    <property type="term" value="P:monoatomic ion transmembrane transport"/>
    <property type="evidence" value="ECO:0007669"/>
    <property type="project" value="InterPro"/>
</dbReference>
<feature type="chain" id="PRO_5015053672" evidence="11">
    <location>
        <begin position="26"/>
        <end position="389"/>
    </location>
</feature>
<dbReference type="InterPro" id="IPR033900">
    <property type="entry name" value="Gram_neg_porin_domain"/>
</dbReference>
<comment type="caution">
    <text evidence="14">The sequence shown here is derived from an EMBL/GenBank/DDBJ whole genome shotgun (WGS) entry which is preliminary data.</text>
</comment>
<keyword evidence="9" id="KW-0472">Membrane</keyword>
<dbReference type="EMBL" id="FNZM01000007">
    <property type="protein sequence ID" value="SEJ71308.1"/>
    <property type="molecule type" value="Genomic_DNA"/>
</dbReference>
<gene>
    <name evidence="13" type="ORF">C7400_10733</name>
    <name evidence="14" type="ORF">SAMN05216550_107313</name>
</gene>
<protein>
    <submittedName>
        <fullName evidence="13 14">Porin</fullName>
    </submittedName>
</protein>
<dbReference type="Pfam" id="PF13609">
    <property type="entry name" value="Porin_4"/>
    <property type="match status" value="1"/>
</dbReference>
<dbReference type="PRINTS" id="PR00182">
    <property type="entry name" value="ECOLNEIPORIN"/>
</dbReference>
<evidence type="ECO:0000256" key="1">
    <source>
        <dbReference type="ARBA" id="ARBA00004571"/>
    </source>
</evidence>
<dbReference type="InterPro" id="IPR023614">
    <property type="entry name" value="Porin_dom_sf"/>
</dbReference>
<dbReference type="PANTHER" id="PTHR34501">
    <property type="entry name" value="PROTEIN YDDL-RELATED"/>
    <property type="match status" value="1"/>
</dbReference>
<organism evidence="14 15">
    <name type="scientific">Paraburkholderia tropica</name>
    <dbReference type="NCBI Taxonomy" id="92647"/>
    <lineage>
        <taxon>Bacteria</taxon>
        <taxon>Pseudomonadati</taxon>
        <taxon>Pseudomonadota</taxon>
        <taxon>Betaproteobacteria</taxon>
        <taxon>Burkholderiales</taxon>
        <taxon>Burkholderiaceae</taxon>
        <taxon>Paraburkholderia</taxon>
    </lineage>
</organism>
<dbReference type="EMBL" id="QJJV01000007">
    <property type="protein sequence ID" value="PXX16824.1"/>
    <property type="molecule type" value="Genomic_DNA"/>
</dbReference>
<evidence type="ECO:0000256" key="5">
    <source>
        <dbReference type="ARBA" id="ARBA00022692"/>
    </source>
</evidence>
<comment type="subcellular location">
    <subcellularLocation>
        <location evidence="1">Cell outer membrane</location>
        <topology evidence="1">Multi-pass membrane protein</topology>
    </subcellularLocation>
</comment>
<comment type="subunit">
    <text evidence="2">Homotrimer.</text>
</comment>
<keyword evidence="3" id="KW-0813">Transport</keyword>
<dbReference type="InterPro" id="IPR002299">
    <property type="entry name" value="Porin_Neis"/>
</dbReference>
<keyword evidence="4" id="KW-1134">Transmembrane beta strand</keyword>
<dbReference type="PANTHER" id="PTHR34501:SF9">
    <property type="entry name" value="MAJOR OUTER MEMBRANE PROTEIN P.IA"/>
    <property type="match status" value="1"/>
</dbReference>
<keyword evidence="5" id="KW-0812">Transmembrane</keyword>
<dbReference type="PRINTS" id="PR00184">
    <property type="entry name" value="NEISSPPORIN"/>
</dbReference>
<dbReference type="CDD" id="cd00342">
    <property type="entry name" value="gram_neg_porins"/>
    <property type="match status" value="1"/>
</dbReference>
<keyword evidence="8" id="KW-0626">Porin</keyword>
<evidence type="ECO:0000256" key="10">
    <source>
        <dbReference type="ARBA" id="ARBA00023237"/>
    </source>
</evidence>
<keyword evidence="6 11" id="KW-0732">Signal</keyword>
<dbReference type="Gene3D" id="2.40.160.10">
    <property type="entry name" value="Porin"/>
    <property type="match status" value="1"/>
</dbReference>
<keyword evidence="10" id="KW-0998">Cell outer membrane</keyword>
<sequence>MKIKKTVMAVAAVMPLFFLASAAHAQSSITLYGLIDEGLNFTSNAGGHSAWAMSSGDTAGSRWGLKGSEDLGGGYKAIFKLENGFNINTGKLGQDSSMFGRQAYVGLSSDHYGTITLGRQYDTSVDDYGFASLTAAGNWAGDISAHPFDNDNADWDYRVNNAVKYVSPTWRGLTGEAMYGFSNEAGGFANNRMWGATLNYQNGNFTAAASYLKMNNPGLTTTGAIPTGDLFDGASQQTIGLSASYRFPKVAVAAAWSHVDVYDPTGNVWLNNTSLSNGANWNSWKFDNFELNSQYFFTPTLWLGTAYTFTMAHLSSTAGSYVPKWHQISVMLDYDLSKRTSLYVQGAWQHVVSAHTGTDFDEAQIVDASAGASSGVNQMVYRVGIMHKF</sequence>
<evidence type="ECO:0000256" key="3">
    <source>
        <dbReference type="ARBA" id="ARBA00022448"/>
    </source>
</evidence>
<proteinExistence type="predicted"/>
<evidence type="ECO:0000259" key="12">
    <source>
        <dbReference type="Pfam" id="PF13609"/>
    </source>
</evidence>
<evidence type="ECO:0000256" key="8">
    <source>
        <dbReference type="ARBA" id="ARBA00023114"/>
    </source>
</evidence>
<evidence type="ECO:0000256" key="2">
    <source>
        <dbReference type="ARBA" id="ARBA00011233"/>
    </source>
</evidence>
<evidence type="ECO:0000256" key="6">
    <source>
        <dbReference type="ARBA" id="ARBA00022729"/>
    </source>
</evidence>
<feature type="domain" description="Porin" evidence="12">
    <location>
        <begin position="9"/>
        <end position="348"/>
    </location>
</feature>
<evidence type="ECO:0000256" key="7">
    <source>
        <dbReference type="ARBA" id="ARBA00023065"/>
    </source>
</evidence>
<evidence type="ECO:0000256" key="11">
    <source>
        <dbReference type="SAM" id="SignalP"/>
    </source>
</evidence>
<dbReference type="GO" id="GO:0046930">
    <property type="term" value="C:pore complex"/>
    <property type="evidence" value="ECO:0007669"/>
    <property type="project" value="UniProtKB-KW"/>
</dbReference>
<dbReference type="InterPro" id="IPR001702">
    <property type="entry name" value="Porin_Gram-ve"/>
</dbReference>